<keyword evidence="3" id="KW-1185">Reference proteome</keyword>
<feature type="domain" description="PPC" evidence="1">
    <location>
        <begin position="6"/>
        <end position="145"/>
    </location>
</feature>
<evidence type="ECO:0000313" key="2">
    <source>
        <dbReference type="EMBL" id="AEH60270.1"/>
    </source>
</evidence>
<dbReference type="SUPFAM" id="SSF117856">
    <property type="entry name" value="AF0104/ALDC/Ptd012-like"/>
    <property type="match status" value="1"/>
</dbReference>
<dbReference type="Pfam" id="PF03479">
    <property type="entry name" value="PCC"/>
    <property type="match status" value="1"/>
</dbReference>
<organism evidence="2 3">
    <name type="scientific">Methanosalsum zhilinae (strain DSM 4017 / NBRC 107636 / OCM 62 / WeN5)</name>
    <name type="common">Methanohalophilus zhilinae</name>
    <dbReference type="NCBI Taxonomy" id="679901"/>
    <lineage>
        <taxon>Archaea</taxon>
        <taxon>Methanobacteriati</taxon>
        <taxon>Methanobacteriota</taxon>
        <taxon>Stenosarchaea group</taxon>
        <taxon>Methanomicrobia</taxon>
        <taxon>Methanosarcinales</taxon>
        <taxon>Methanosarcinaceae</taxon>
        <taxon>Methanosalsum</taxon>
    </lineage>
</organism>
<sequence>MKYSKATQGRIFIVRMDHGDDIIEQLKGLALEENIRSAFFIILGAAEQSTLVTGPKEPLVPPETVQTMFNDVGEIIGGGNIMMQNNEPLIHLHTAIGNSRDVKVGCMRDTSRTFMTAEIFIMELDDITVSRKYDNQRGFSPIEFNS</sequence>
<dbReference type="HOGENOM" id="CLU_114051_1_0_2"/>
<name>F7XPE2_METZD</name>
<dbReference type="RefSeq" id="WP_013897709.1">
    <property type="nucleotide sequence ID" value="NC_015676.1"/>
</dbReference>
<dbReference type="InterPro" id="IPR005175">
    <property type="entry name" value="PPC_dom"/>
</dbReference>
<dbReference type="EMBL" id="CP002101">
    <property type="protein sequence ID" value="AEH60270.1"/>
    <property type="molecule type" value="Genomic_DNA"/>
</dbReference>
<dbReference type="Proteomes" id="UP000006622">
    <property type="component" value="Chromosome"/>
</dbReference>
<dbReference type="OrthoDB" id="371648at2157"/>
<dbReference type="PANTHER" id="PTHR34988">
    <property type="entry name" value="PROTEIN, PUTATIVE-RELATED"/>
    <property type="match status" value="1"/>
</dbReference>
<protein>
    <recommendedName>
        <fullName evidence="1">PPC domain-containing protein</fullName>
    </recommendedName>
</protein>
<evidence type="ECO:0000313" key="3">
    <source>
        <dbReference type="Proteomes" id="UP000006622"/>
    </source>
</evidence>
<proteinExistence type="predicted"/>
<dbReference type="GeneID" id="10822000"/>
<gene>
    <name evidence="2" type="ordered locus">Mzhil_0395</name>
</gene>
<dbReference type="CDD" id="cd11378">
    <property type="entry name" value="DUF296"/>
    <property type="match status" value="1"/>
</dbReference>
<dbReference type="PANTHER" id="PTHR34988:SF1">
    <property type="entry name" value="DNA-BINDING PROTEIN"/>
    <property type="match status" value="1"/>
</dbReference>
<dbReference type="PROSITE" id="PS51742">
    <property type="entry name" value="PPC"/>
    <property type="match status" value="1"/>
</dbReference>
<dbReference type="Gene3D" id="3.30.1330.80">
    <property type="entry name" value="Hypothetical protein, similar to alpha- acetolactate decarboxylase, domain 2"/>
    <property type="match status" value="1"/>
</dbReference>
<evidence type="ECO:0000259" key="1">
    <source>
        <dbReference type="PROSITE" id="PS51742"/>
    </source>
</evidence>
<reference evidence="2 3" key="1">
    <citation type="submission" date="2010-07" db="EMBL/GenBank/DDBJ databases">
        <title>The complete genome of Methanosalsum zhilinae DSM 4017.</title>
        <authorList>
            <consortium name="US DOE Joint Genome Institute (JGI-PGF)"/>
            <person name="Lucas S."/>
            <person name="Copeland A."/>
            <person name="Lapidus A."/>
            <person name="Glavina del Rio T."/>
            <person name="Dalin E."/>
            <person name="Tice H."/>
            <person name="Bruce D."/>
            <person name="Goodwin L."/>
            <person name="Pitluck S."/>
            <person name="Kyrpides N."/>
            <person name="Mavromatis K."/>
            <person name="Ovchinnikova G."/>
            <person name="Daligault H."/>
            <person name="Detter J.C."/>
            <person name="Han C."/>
            <person name="Tapia R."/>
            <person name="Larimer F."/>
            <person name="Land M."/>
            <person name="Hauser L."/>
            <person name="Markowitz V."/>
            <person name="Cheng J.-F."/>
            <person name="Hugenholtz P."/>
            <person name="Woyke T."/>
            <person name="Wu D."/>
            <person name="Spring S."/>
            <person name="Schueler E."/>
            <person name="Brambilla E."/>
            <person name="Klenk H.-P."/>
            <person name="Eisen J.A."/>
        </authorList>
    </citation>
    <scope>NUCLEOTIDE SEQUENCE [LARGE SCALE GENOMIC DNA]</scope>
    <source>
        <strain evidence="3">DSM 4017 / NBRC 107636 / OCM 62 / WeN5</strain>
    </source>
</reference>
<dbReference type="KEGG" id="mzh:Mzhil_0395"/>
<dbReference type="AlphaFoldDB" id="F7XPE2"/>
<accession>F7XPE2</accession>